<evidence type="ECO:0000313" key="3">
    <source>
        <dbReference type="EMBL" id="GAJ19925.1"/>
    </source>
</evidence>
<dbReference type="Pfam" id="PF01865">
    <property type="entry name" value="PhoU_div"/>
    <property type="match status" value="1"/>
</dbReference>
<dbReference type="PANTHER" id="PTHR36536">
    <property type="entry name" value="UPF0111 PROTEIN HI_1603"/>
    <property type="match status" value="1"/>
</dbReference>
<feature type="coiled-coil region" evidence="2">
    <location>
        <begin position="106"/>
        <end position="133"/>
    </location>
</feature>
<dbReference type="InterPro" id="IPR018445">
    <property type="entry name" value="Put_Phosphate_transp_reg"/>
</dbReference>
<dbReference type="AlphaFoldDB" id="X1W0B7"/>
<comment type="similarity">
    <text evidence="1">Belongs to the UPF0111 family.</text>
</comment>
<organism evidence="3">
    <name type="scientific">marine sediment metagenome</name>
    <dbReference type="NCBI Taxonomy" id="412755"/>
    <lineage>
        <taxon>unclassified sequences</taxon>
        <taxon>metagenomes</taxon>
        <taxon>ecological metagenomes</taxon>
    </lineage>
</organism>
<dbReference type="PANTHER" id="PTHR36536:SF3">
    <property type="entry name" value="UPF0111 PROTEIN HI_1603"/>
    <property type="match status" value="1"/>
</dbReference>
<accession>X1W0B7</accession>
<keyword evidence="2" id="KW-0175">Coiled coil</keyword>
<name>X1W0B7_9ZZZZ</name>
<dbReference type="InterPro" id="IPR002727">
    <property type="entry name" value="DUF47"/>
</dbReference>
<dbReference type="EMBL" id="BARW01036703">
    <property type="protein sequence ID" value="GAJ19925.1"/>
    <property type="molecule type" value="Genomic_DNA"/>
</dbReference>
<reference evidence="3" key="1">
    <citation type="journal article" date="2014" name="Front. Microbiol.">
        <title>High frequency of phylogenetically diverse reductive dehalogenase-homologous genes in deep subseafloor sedimentary metagenomes.</title>
        <authorList>
            <person name="Kawai M."/>
            <person name="Futagami T."/>
            <person name="Toyoda A."/>
            <person name="Takaki Y."/>
            <person name="Nishi S."/>
            <person name="Hori S."/>
            <person name="Arai W."/>
            <person name="Tsubouchi T."/>
            <person name="Morono Y."/>
            <person name="Uchiyama I."/>
            <person name="Ito T."/>
            <person name="Fujiyama A."/>
            <person name="Inagaki F."/>
            <person name="Takami H."/>
        </authorList>
    </citation>
    <scope>NUCLEOTIDE SEQUENCE</scope>
    <source>
        <strain evidence="3">Expedition CK06-06</strain>
    </source>
</reference>
<comment type="caution">
    <text evidence="3">The sequence shown here is derived from an EMBL/GenBank/DDBJ whole genome shotgun (WGS) entry which is preliminary data.</text>
</comment>
<dbReference type="Gene3D" id="1.20.58.220">
    <property type="entry name" value="Phosphate transport system protein phou homolog 2, domain 2"/>
    <property type="match status" value="1"/>
</dbReference>
<dbReference type="InterPro" id="IPR038078">
    <property type="entry name" value="PhoU-like_sf"/>
</dbReference>
<evidence type="ECO:0000256" key="1">
    <source>
        <dbReference type="ARBA" id="ARBA00008591"/>
    </source>
</evidence>
<evidence type="ECO:0008006" key="4">
    <source>
        <dbReference type="Google" id="ProtNLM"/>
    </source>
</evidence>
<gene>
    <name evidence="3" type="ORF">S12H4_56894</name>
</gene>
<feature type="coiled-coil region" evidence="2">
    <location>
        <begin position="10"/>
        <end position="37"/>
    </location>
</feature>
<sequence length="183" mass="20658">ASALKKESDSKELFESLSKLEMRADQLRRDMVEELTRSEMFPEERGDLMELVRAVDWIADWSKEAGRILIIIPFENAPEELKTAAQNMCRANVDCVTVLGRCIKALPKDTREALNLANEVEILEEEIDELYSVARTHLATMNSNGFTTGSLILLNMFLDALETVADWCENTADIVRAVAVRVH</sequence>
<feature type="non-terminal residue" evidence="3">
    <location>
        <position position="1"/>
    </location>
</feature>
<proteinExistence type="inferred from homology"/>
<protein>
    <recommendedName>
        <fullName evidence="4">PhoU domain-containing protein</fullName>
    </recommendedName>
</protein>
<evidence type="ECO:0000256" key="2">
    <source>
        <dbReference type="SAM" id="Coils"/>
    </source>
</evidence>
<dbReference type="SUPFAM" id="SSF109755">
    <property type="entry name" value="PhoU-like"/>
    <property type="match status" value="1"/>
</dbReference>